<dbReference type="InterPro" id="IPR036291">
    <property type="entry name" value="NAD(P)-bd_dom_sf"/>
</dbReference>
<dbReference type="PANTHER" id="PTHR43333">
    <property type="entry name" value="2-HACID_DH_C DOMAIN-CONTAINING PROTEIN"/>
    <property type="match status" value="1"/>
</dbReference>
<accession>A0ABY1BA68</accession>
<reference evidence="4 5" key="1">
    <citation type="submission" date="2016-10" db="EMBL/GenBank/DDBJ databases">
        <authorList>
            <person name="Varghese N."/>
            <person name="Submissions S."/>
        </authorList>
    </citation>
    <scope>NUCLEOTIDE SEQUENCE [LARGE SCALE GENOMIC DNA]</scope>
    <source>
        <strain evidence="4 5">CIP 109853</strain>
    </source>
</reference>
<dbReference type="SUPFAM" id="SSF51735">
    <property type="entry name" value="NAD(P)-binding Rossmann-fold domains"/>
    <property type="match status" value="1"/>
</dbReference>
<evidence type="ECO:0000313" key="4">
    <source>
        <dbReference type="EMBL" id="SEQ36401.1"/>
    </source>
</evidence>
<dbReference type="Proteomes" id="UP000198512">
    <property type="component" value="Unassembled WGS sequence"/>
</dbReference>
<comment type="caution">
    <text evidence="4">The sequence shown here is derived from an EMBL/GenBank/DDBJ whole genome shotgun (WGS) entry which is preliminary data.</text>
</comment>
<dbReference type="CDD" id="cd05300">
    <property type="entry name" value="2-Hacid_dh_1"/>
    <property type="match status" value="1"/>
</dbReference>
<proteinExistence type="predicted"/>
<dbReference type="Gene3D" id="3.40.50.720">
    <property type="entry name" value="NAD(P)-binding Rossmann-like Domain"/>
    <property type="match status" value="2"/>
</dbReference>
<feature type="domain" description="D-isomer specific 2-hydroxyacid dehydrogenase NAD-binding" evidence="3">
    <location>
        <begin position="112"/>
        <end position="283"/>
    </location>
</feature>
<evidence type="ECO:0000259" key="3">
    <source>
        <dbReference type="Pfam" id="PF02826"/>
    </source>
</evidence>
<protein>
    <submittedName>
        <fullName evidence="4">Phosphoglycerate dehydrogenase</fullName>
    </submittedName>
</protein>
<keyword evidence="2" id="KW-0520">NAD</keyword>
<dbReference type="PANTHER" id="PTHR43333:SF1">
    <property type="entry name" value="D-ISOMER SPECIFIC 2-HYDROXYACID DEHYDROGENASE NAD-BINDING DOMAIN-CONTAINING PROTEIN"/>
    <property type="match status" value="1"/>
</dbReference>
<dbReference type="Pfam" id="PF02826">
    <property type="entry name" value="2-Hacid_dh_C"/>
    <property type="match status" value="1"/>
</dbReference>
<evidence type="ECO:0000256" key="1">
    <source>
        <dbReference type="ARBA" id="ARBA00023002"/>
    </source>
</evidence>
<organism evidence="4 5">
    <name type="scientific">Pseudomonas cuatrocienegasensis</name>
    <dbReference type="NCBI Taxonomy" id="543360"/>
    <lineage>
        <taxon>Bacteria</taxon>
        <taxon>Pseudomonadati</taxon>
        <taxon>Pseudomonadota</taxon>
        <taxon>Gammaproteobacteria</taxon>
        <taxon>Pseudomonadales</taxon>
        <taxon>Pseudomonadaceae</taxon>
        <taxon>Pseudomonas</taxon>
    </lineage>
</organism>
<gene>
    <name evidence="4" type="ORF">SAMN05216600_105173</name>
</gene>
<sequence>MTAQAAAPLQVLVIDADHARYQALLAEQAPDLRVLPGNCADTLAADAVACPVWLGQPDHVATLLRRGIAPRWLQSTWAGITPLLAADLPRDYRLSRAVGIFGPVMSEFVLCHLLAHTQQLQARQLAHQRGHWQGPAVTSLNGQCALIVGTGDIGQHLAAVLNSLGMRVLGVASSARSQAPFVEVGGLDALPQLASKADYLINLLPDTPATRDLYDAQLFACCKPGALFINAGRGSAVVDADLVQALEAGRLGGAVIDVCREEPPAPDHPFWQAPRLLLTGHTAAPTDPRRLVAVFLENLAAWQADKPLRGEVDFARGY</sequence>
<evidence type="ECO:0000313" key="5">
    <source>
        <dbReference type="Proteomes" id="UP000198512"/>
    </source>
</evidence>
<keyword evidence="5" id="KW-1185">Reference proteome</keyword>
<keyword evidence="1" id="KW-0560">Oxidoreductase</keyword>
<dbReference type="EMBL" id="FOFP01000005">
    <property type="protein sequence ID" value="SEQ36401.1"/>
    <property type="molecule type" value="Genomic_DNA"/>
</dbReference>
<dbReference type="InterPro" id="IPR006140">
    <property type="entry name" value="D-isomer_DH_NAD-bd"/>
</dbReference>
<name>A0ABY1BA68_9PSED</name>
<evidence type="ECO:0000256" key="2">
    <source>
        <dbReference type="ARBA" id="ARBA00023027"/>
    </source>
</evidence>